<dbReference type="SUPFAM" id="SSF52172">
    <property type="entry name" value="CheY-like"/>
    <property type="match status" value="1"/>
</dbReference>
<evidence type="ECO:0000256" key="2">
    <source>
        <dbReference type="PROSITE-ProRule" id="PRU00169"/>
    </source>
</evidence>
<evidence type="ECO:0000313" key="4">
    <source>
        <dbReference type="EMBL" id="GAA4245772.1"/>
    </source>
</evidence>
<dbReference type="InterPro" id="IPR050595">
    <property type="entry name" value="Bact_response_regulator"/>
</dbReference>
<dbReference type="CDD" id="cd17534">
    <property type="entry name" value="REC_DC-like"/>
    <property type="match status" value="1"/>
</dbReference>
<dbReference type="SMART" id="SM00850">
    <property type="entry name" value="LytTR"/>
    <property type="match status" value="1"/>
</dbReference>
<proteinExistence type="predicted"/>
<reference evidence="5" key="1">
    <citation type="journal article" date="2019" name="Int. J. Syst. Evol. Microbiol.">
        <title>The Global Catalogue of Microorganisms (GCM) 10K type strain sequencing project: providing services to taxonomists for standard genome sequencing and annotation.</title>
        <authorList>
            <consortium name="The Broad Institute Genomics Platform"/>
            <consortium name="The Broad Institute Genome Sequencing Center for Infectious Disease"/>
            <person name="Wu L."/>
            <person name="Ma J."/>
        </authorList>
    </citation>
    <scope>NUCLEOTIDE SEQUENCE [LARGE SCALE GENOMIC DNA]</scope>
    <source>
        <strain evidence="5">JCM 17633</strain>
    </source>
</reference>
<dbReference type="Gene3D" id="3.40.50.2300">
    <property type="match status" value="1"/>
</dbReference>
<dbReference type="SMART" id="SM00448">
    <property type="entry name" value="REC"/>
    <property type="match status" value="1"/>
</dbReference>
<keyword evidence="1 2" id="KW-0597">Phosphoprotein</keyword>
<feature type="modified residue" description="4-aspartylphosphate" evidence="2">
    <location>
        <position position="55"/>
    </location>
</feature>
<dbReference type="Gene3D" id="2.40.50.1020">
    <property type="entry name" value="LytTr DNA-binding domain"/>
    <property type="match status" value="1"/>
</dbReference>
<evidence type="ECO:0000259" key="3">
    <source>
        <dbReference type="PROSITE" id="PS50110"/>
    </source>
</evidence>
<comment type="caution">
    <text evidence="4">The sequence shown here is derived from an EMBL/GenBank/DDBJ whole genome shotgun (WGS) entry which is preliminary data.</text>
</comment>
<evidence type="ECO:0000256" key="1">
    <source>
        <dbReference type="ARBA" id="ARBA00022553"/>
    </source>
</evidence>
<accession>A0ABP8D0X8</accession>
<dbReference type="EMBL" id="BAABCB010000029">
    <property type="protein sequence ID" value="GAA4245772.1"/>
    <property type="molecule type" value="Genomic_DNA"/>
</dbReference>
<keyword evidence="5" id="KW-1185">Reference proteome</keyword>
<dbReference type="Pfam" id="PF04397">
    <property type="entry name" value="LytTR"/>
    <property type="match status" value="1"/>
</dbReference>
<gene>
    <name evidence="4" type="ORF">GCM10022292_29440</name>
</gene>
<dbReference type="Proteomes" id="UP001501682">
    <property type="component" value="Unassembled WGS sequence"/>
</dbReference>
<dbReference type="InterPro" id="IPR001789">
    <property type="entry name" value="Sig_transdc_resp-reg_receiver"/>
</dbReference>
<organism evidence="4 5">
    <name type="scientific">Winogradskyella damuponensis</name>
    <dbReference type="NCBI Taxonomy" id="943939"/>
    <lineage>
        <taxon>Bacteria</taxon>
        <taxon>Pseudomonadati</taxon>
        <taxon>Bacteroidota</taxon>
        <taxon>Flavobacteriia</taxon>
        <taxon>Flavobacteriales</taxon>
        <taxon>Flavobacteriaceae</taxon>
        <taxon>Winogradskyella</taxon>
    </lineage>
</organism>
<dbReference type="PANTHER" id="PTHR44591:SF3">
    <property type="entry name" value="RESPONSE REGULATORY DOMAIN-CONTAINING PROTEIN"/>
    <property type="match status" value="1"/>
</dbReference>
<dbReference type="Pfam" id="PF00072">
    <property type="entry name" value="Response_reg"/>
    <property type="match status" value="1"/>
</dbReference>
<dbReference type="RefSeq" id="WP_344715708.1">
    <property type="nucleotide sequence ID" value="NZ_BAABCB010000029.1"/>
</dbReference>
<dbReference type="InterPro" id="IPR007492">
    <property type="entry name" value="LytTR_DNA-bd_dom"/>
</dbReference>
<evidence type="ECO:0000313" key="5">
    <source>
        <dbReference type="Proteomes" id="UP001501682"/>
    </source>
</evidence>
<feature type="domain" description="Response regulatory" evidence="3">
    <location>
        <begin position="6"/>
        <end position="120"/>
    </location>
</feature>
<dbReference type="PANTHER" id="PTHR44591">
    <property type="entry name" value="STRESS RESPONSE REGULATOR PROTEIN 1"/>
    <property type="match status" value="1"/>
</dbReference>
<dbReference type="InterPro" id="IPR011006">
    <property type="entry name" value="CheY-like_superfamily"/>
</dbReference>
<dbReference type="PROSITE" id="PS50110">
    <property type="entry name" value="RESPONSE_REGULATORY"/>
    <property type="match status" value="1"/>
</dbReference>
<protein>
    <recommendedName>
        <fullName evidence="3">Response regulatory domain-containing protein</fullName>
    </recommendedName>
</protein>
<name>A0ABP8D0X8_9FLAO</name>
<sequence length="220" mass="25208">MQKQANILIVEDEMLIAFSIQKMVQKHFNVSQVVKNYDEAIQVLENQPIDLALIDITLNNSKSGIDIGQLINKKYNIPFIYLTASTDEATLTKVIQTTPSAYISKPVQEINVITAIKLALVNTIEKNIVLTIGKKEYHINMDHFLFAQSEGVYITLHFSILQPMLLRTTFAQLQKQLPKSNFKRINKSEAINPNYITKTEIKCVFLDKKSFKISKTYWKP</sequence>